<evidence type="ECO:0000313" key="5">
    <source>
        <dbReference type="EMBL" id="GAA0344947.1"/>
    </source>
</evidence>
<dbReference type="InterPro" id="IPR027396">
    <property type="entry name" value="DsrEFH-like"/>
</dbReference>
<sequence length="127" mass="13520">MATFSILVTSAPFDSQGSNSALQFIRAAIESGHSISGVFFYQSAVTNVSAWQSPPADELQLHQEWLALHQAGVPLHVCATAAARRGILGADEAQARNLSGTNLQEQVLASGLGQLMVLLNSDRLVQF</sequence>
<dbReference type="NCBIfam" id="TIGR03012">
    <property type="entry name" value="sulf_tusD_dsrE"/>
    <property type="match status" value="1"/>
</dbReference>
<proteinExistence type="inferred from homology"/>
<name>A0ABN0WRS9_9ALTE</name>
<dbReference type="InterPro" id="IPR017463">
    <property type="entry name" value="Sulphur_relay_TusD/DsrE"/>
</dbReference>
<keyword evidence="6" id="KW-1185">Reference proteome</keyword>
<comment type="subcellular location">
    <subcellularLocation>
        <location evidence="1">Cytoplasm</location>
    </subcellularLocation>
</comment>
<dbReference type="NCBIfam" id="NF001237">
    <property type="entry name" value="PRK00207.1"/>
    <property type="match status" value="1"/>
</dbReference>
<accession>A0ABN0WRS9</accession>
<dbReference type="SUPFAM" id="SSF75169">
    <property type="entry name" value="DsrEFH-like"/>
    <property type="match status" value="1"/>
</dbReference>
<evidence type="ECO:0000256" key="3">
    <source>
        <dbReference type="ARBA" id="ARBA00022490"/>
    </source>
</evidence>
<comment type="similarity">
    <text evidence="2">Belongs to the DsrE/TusD family.</text>
</comment>
<gene>
    <name evidence="5" type="primary">tusD</name>
    <name evidence="5" type="ORF">GCM10009092_06780</name>
</gene>
<organism evidence="5 6">
    <name type="scientific">Bowmanella denitrificans</name>
    <dbReference type="NCBI Taxonomy" id="366582"/>
    <lineage>
        <taxon>Bacteria</taxon>
        <taxon>Pseudomonadati</taxon>
        <taxon>Pseudomonadota</taxon>
        <taxon>Gammaproteobacteria</taxon>
        <taxon>Alteromonadales</taxon>
        <taxon>Alteromonadaceae</taxon>
        <taxon>Bowmanella</taxon>
    </lineage>
</organism>
<keyword evidence="3" id="KW-0963">Cytoplasm</keyword>
<dbReference type="InterPro" id="IPR003787">
    <property type="entry name" value="Sulphur_relay_DsrE/F-like"/>
</dbReference>
<dbReference type="EMBL" id="BAAAEI010000006">
    <property type="protein sequence ID" value="GAA0344947.1"/>
    <property type="molecule type" value="Genomic_DNA"/>
</dbReference>
<evidence type="ECO:0000256" key="2">
    <source>
        <dbReference type="ARBA" id="ARBA00007067"/>
    </source>
</evidence>
<evidence type="ECO:0000256" key="4">
    <source>
        <dbReference type="ARBA" id="ARBA00022679"/>
    </source>
</evidence>
<dbReference type="Gene3D" id="3.40.1260.10">
    <property type="entry name" value="DsrEFH-like"/>
    <property type="match status" value="1"/>
</dbReference>
<dbReference type="PANTHER" id="PTHR34874">
    <property type="entry name" value="PROTEIN YCHN"/>
    <property type="match status" value="1"/>
</dbReference>
<dbReference type="Proteomes" id="UP001501757">
    <property type="component" value="Unassembled WGS sequence"/>
</dbReference>
<evidence type="ECO:0000256" key="1">
    <source>
        <dbReference type="ARBA" id="ARBA00004496"/>
    </source>
</evidence>
<comment type="caution">
    <text evidence="5">The sequence shown here is derived from an EMBL/GenBank/DDBJ whole genome shotgun (WGS) entry which is preliminary data.</text>
</comment>
<evidence type="ECO:0000313" key="6">
    <source>
        <dbReference type="Proteomes" id="UP001501757"/>
    </source>
</evidence>
<dbReference type="Pfam" id="PF02635">
    <property type="entry name" value="DsrE"/>
    <property type="match status" value="1"/>
</dbReference>
<reference evidence="5 6" key="1">
    <citation type="journal article" date="2019" name="Int. J. Syst. Evol. Microbiol.">
        <title>The Global Catalogue of Microorganisms (GCM) 10K type strain sequencing project: providing services to taxonomists for standard genome sequencing and annotation.</title>
        <authorList>
            <consortium name="The Broad Institute Genomics Platform"/>
            <consortium name="The Broad Institute Genome Sequencing Center for Infectious Disease"/>
            <person name="Wu L."/>
            <person name="Ma J."/>
        </authorList>
    </citation>
    <scope>NUCLEOTIDE SEQUENCE [LARGE SCALE GENOMIC DNA]</scope>
    <source>
        <strain evidence="5 6">JCM 13378</strain>
    </source>
</reference>
<dbReference type="PANTHER" id="PTHR34874:SF3">
    <property type="entry name" value="SULFURTRANSFERASE TUSD"/>
    <property type="match status" value="1"/>
</dbReference>
<dbReference type="RefSeq" id="WP_343841761.1">
    <property type="nucleotide sequence ID" value="NZ_BAAAEI010000006.1"/>
</dbReference>
<keyword evidence="4" id="KW-0808">Transferase</keyword>
<protein>
    <submittedName>
        <fullName evidence="5">Sulfurtransferase complex subunit TusD</fullName>
    </submittedName>
</protein>